<dbReference type="EMBL" id="KN847646">
    <property type="protein sequence ID" value="KIV98534.1"/>
    <property type="molecule type" value="Genomic_DNA"/>
</dbReference>
<dbReference type="VEuPathDB" id="FungiDB:PV09_09668"/>
<dbReference type="RefSeq" id="XP_016208404.1">
    <property type="nucleotide sequence ID" value="XM_016363777.1"/>
</dbReference>
<accession>A0A0D1ZX05</accession>
<proteinExistence type="predicted"/>
<organism evidence="1 2">
    <name type="scientific">Verruconis gallopava</name>
    <dbReference type="NCBI Taxonomy" id="253628"/>
    <lineage>
        <taxon>Eukaryota</taxon>
        <taxon>Fungi</taxon>
        <taxon>Dikarya</taxon>
        <taxon>Ascomycota</taxon>
        <taxon>Pezizomycotina</taxon>
        <taxon>Dothideomycetes</taxon>
        <taxon>Pleosporomycetidae</taxon>
        <taxon>Venturiales</taxon>
        <taxon>Sympoventuriaceae</taxon>
        <taxon>Verruconis</taxon>
    </lineage>
</organism>
<keyword evidence="2" id="KW-1185">Reference proteome</keyword>
<dbReference type="Proteomes" id="UP000053259">
    <property type="component" value="Unassembled WGS sequence"/>
</dbReference>
<dbReference type="GeneID" id="27317641"/>
<name>A0A0D1ZX05_9PEZI</name>
<dbReference type="AlphaFoldDB" id="A0A0D1ZX05"/>
<dbReference type="InParanoid" id="A0A0D1ZX05"/>
<evidence type="ECO:0000313" key="1">
    <source>
        <dbReference type="EMBL" id="KIV98534.1"/>
    </source>
</evidence>
<evidence type="ECO:0000313" key="2">
    <source>
        <dbReference type="Proteomes" id="UP000053259"/>
    </source>
</evidence>
<reference evidence="1 2" key="1">
    <citation type="submission" date="2015-01" db="EMBL/GenBank/DDBJ databases">
        <title>The Genome Sequence of Ochroconis gallopava CBS43764.</title>
        <authorList>
            <consortium name="The Broad Institute Genomics Platform"/>
            <person name="Cuomo C."/>
            <person name="de Hoog S."/>
            <person name="Gorbushina A."/>
            <person name="Stielow B."/>
            <person name="Teixiera M."/>
            <person name="Abouelleil A."/>
            <person name="Chapman S.B."/>
            <person name="Priest M."/>
            <person name="Young S.K."/>
            <person name="Wortman J."/>
            <person name="Nusbaum C."/>
            <person name="Birren B."/>
        </authorList>
    </citation>
    <scope>NUCLEOTIDE SEQUENCE [LARGE SCALE GENOMIC DNA]</scope>
    <source>
        <strain evidence="1 2">CBS 43764</strain>
    </source>
</reference>
<gene>
    <name evidence="1" type="ORF">PV09_09668</name>
</gene>
<dbReference type="HOGENOM" id="CLU_829497_0_0_1"/>
<protein>
    <submittedName>
        <fullName evidence="1">Uncharacterized protein</fullName>
    </submittedName>
</protein>
<sequence length="335" mass="38557">MQSILNVINTGLTQTTLVLEPPASITLNQTTLAYKRIGRHQKTFSRPLQEGHWEETLQLRNRNVLLGGYDGYVPEMVRAEGDATIFCHDEIIAVMRAAFAPLGGKYRMLAQLPSTSGKVVADLVCFQDDVNKVIALLELKRPGYINVTQWSQQDLRNANEHTQRLTRKIRRYAHEYDCTQYLLFDCCTLLKIEFEATGNEIQNTDRINIEIAYDTRYEQRAHVIQVLGRGEDYATVRAVIYSSILAGIRRHLFANIQPATISPPDGSNYVYLGWTPWSGGPLWYNDQNQTLQLRDPFGWTHFIERYAAQNDDRRGFRFRIVYIINGAQHEMIRDI</sequence>